<dbReference type="OrthoDB" id="9805931at2"/>
<dbReference type="Proteomes" id="UP000317557">
    <property type="component" value="Unassembled WGS sequence"/>
</dbReference>
<organism evidence="3 4">
    <name type="scientific">Gracilimonas mengyeensis</name>
    <dbReference type="NCBI Taxonomy" id="1302730"/>
    <lineage>
        <taxon>Bacteria</taxon>
        <taxon>Pseudomonadati</taxon>
        <taxon>Balneolota</taxon>
        <taxon>Balneolia</taxon>
        <taxon>Balneolales</taxon>
        <taxon>Balneolaceae</taxon>
        <taxon>Gracilimonas</taxon>
    </lineage>
</organism>
<evidence type="ECO:0000313" key="4">
    <source>
        <dbReference type="Proteomes" id="UP000317557"/>
    </source>
</evidence>
<evidence type="ECO:0000313" key="3">
    <source>
        <dbReference type="EMBL" id="SMO95392.1"/>
    </source>
</evidence>
<feature type="region of interest" description="Disordered" evidence="1">
    <location>
        <begin position="410"/>
        <end position="437"/>
    </location>
</feature>
<dbReference type="AlphaFoldDB" id="A0A521FGU1"/>
<feature type="domain" description="Organic solvent tolerance-like N-terminal" evidence="2">
    <location>
        <begin position="33"/>
        <end position="156"/>
    </location>
</feature>
<evidence type="ECO:0000256" key="1">
    <source>
        <dbReference type="SAM" id="MobiDB-lite"/>
    </source>
</evidence>
<dbReference type="Gene3D" id="2.60.450.10">
    <property type="entry name" value="Lipopolysaccharide (LPS) transport protein A like domain"/>
    <property type="match status" value="2"/>
</dbReference>
<evidence type="ECO:0000259" key="2">
    <source>
        <dbReference type="Pfam" id="PF13100"/>
    </source>
</evidence>
<name>A0A521FGU1_9BACT</name>
<feature type="compositionally biased region" description="Basic and acidic residues" evidence="1">
    <location>
        <begin position="411"/>
        <end position="424"/>
    </location>
</feature>
<keyword evidence="4" id="KW-1185">Reference proteome</keyword>
<dbReference type="InterPro" id="IPR005653">
    <property type="entry name" value="OstA-like_N"/>
</dbReference>
<accession>A0A521FGU1</accession>
<gene>
    <name evidence="3" type="ORF">SAMN06265219_11915</name>
</gene>
<dbReference type="Pfam" id="PF13100">
    <property type="entry name" value="OstA_2"/>
    <property type="match status" value="1"/>
</dbReference>
<dbReference type="EMBL" id="FXTP01000019">
    <property type="protein sequence ID" value="SMO95392.1"/>
    <property type="molecule type" value="Genomic_DNA"/>
</dbReference>
<dbReference type="RefSeq" id="WP_142456109.1">
    <property type="nucleotide sequence ID" value="NZ_FXTP01000019.1"/>
</dbReference>
<reference evidence="3 4" key="1">
    <citation type="submission" date="2017-05" db="EMBL/GenBank/DDBJ databases">
        <authorList>
            <person name="Varghese N."/>
            <person name="Submissions S."/>
        </authorList>
    </citation>
    <scope>NUCLEOTIDE SEQUENCE [LARGE SCALE GENOMIC DNA]</scope>
    <source>
        <strain evidence="3 4">DSM 21985</strain>
    </source>
</reference>
<protein>
    <submittedName>
        <fullName evidence="3">Lipopolysaccharide export system protein LptA</fullName>
    </submittedName>
</protein>
<sequence length="456" mass="51884">MLPLFSSAQDVINIERFREAQGVTMDGEMVRKLYDARLSTGNVEMVCDSAWQFINRGEVRAFGNIQIDTGDEMIWADTLYYYNNRDLSLLRGRVVILQDSTTLFGDEVDYNFLTKVAIFNKGIRMEDQDGTLIAQGGTYFQNQDSAVFRGQVQVADSAQYAEGDSLFVNRKNQFLQLYSNIFVADSSNNGILTGDYLEADSTGRRYVDGNGYMRRISADTTDTTHINAAELLLQEEDSTNTIFGYQNVRVWSQKFSSISDTLKYDSETEVFQLISNPKAWHKNIQLTGPYISVQMDSSEVEQLLACHKTIAVQEDSATGRLHQIKGDTLVADFTDGNISKIRIYPNSQVLYHTKNENDEPDGAVQYSSPHTTMYFSNGDLQRVLAGKNNGYFFEEFDGLADRQLEGFAWNPEERPHRPDREVAPRFDPVPLNPPFELPERFTEFLNNQEQPVEMKE</sequence>
<proteinExistence type="predicted"/>